<feature type="region of interest" description="Disordered" evidence="1">
    <location>
        <begin position="377"/>
        <end position="542"/>
    </location>
</feature>
<feature type="region of interest" description="Disordered" evidence="1">
    <location>
        <begin position="289"/>
        <end position="313"/>
    </location>
</feature>
<keyword evidence="3" id="KW-1185">Reference proteome</keyword>
<evidence type="ECO:0000313" key="3">
    <source>
        <dbReference type="Proteomes" id="UP001176941"/>
    </source>
</evidence>
<feature type="compositionally biased region" description="Low complexity" evidence="1">
    <location>
        <begin position="473"/>
        <end position="484"/>
    </location>
</feature>
<dbReference type="EMBL" id="OX459941">
    <property type="protein sequence ID" value="CAI9175261.1"/>
    <property type="molecule type" value="Genomic_DNA"/>
</dbReference>
<feature type="region of interest" description="Disordered" evidence="1">
    <location>
        <begin position="334"/>
        <end position="363"/>
    </location>
</feature>
<gene>
    <name evidence="2" type="ORF">MRATA1EN1_LOCUS24223</name>
</gene>
<evidence type="ECO:0000256" key="1">
    <source>
        <dbReference type="SAM" id="MobiDB-lite"/>
    </source>
</evidence>
<feature type="region of interest" description="Disordered" evidence="1">
    <location>
        <begin position="236"/>
        <end position="272"/>
    </location>
</feature>
<name>A0ABN8ZST4_RANTA</name>
<proteinExistence type="predicted"/>
<reference evidence="2" key="1">
    <citation type="submission" date="2023-04" db="EMBL/GenBank/DDBJ databases">
        <authorList>
            <consortium name="ELIXIR-Norway"/>
        </authorList>
    </citation>
    <scope>NUCLEOTIDE SEQUENCE [LARGE SCALE GENOMIC DNA]</scope>
</reference>
<feature type="region of interest" description="Disordered" evidence="1">
    <location>
        <begin position="45"/>
        <end position="79"/>
    </location>
</feature>
<feature type="compositionally biased region" description="Pro residues" evidence="1">
    <location>
        <begin position="346"/>
        <end position="362"/>
    </location>
</feature>
<feature type="compositionally biased region" description="Polar residues" evidence="1">
    <location>
        <begin position="260"/>
        <end position="272"/>
    </location>
</feature>
<sequence>MKNDKPLWKEAHIKTQQSICVPVPIHGRKFREVSLGASRFRFTSSARSVTPGRTPGRSSGQGAMPGFASRGRRRDAAGGRGSAVLGCRVWSSPAPAAGSLGGLRWRRGGRGGVDGIGWCQRAQALRVLPAQPRPWDQLAMELLAFAAGRSSRSSVLRLLLSETPQALTVKDDESSAAGDGEAGWVGAGLGPGTNAVITKEGTQMLPLQWPKGHLESCPGPGPETFTVKILARSEGSINGSHHSWPSAGASSRARLPLGPSGQTGPASAAVVSQGSRQVALHLGAHAPELAGSAGGLDDQGLPGRIPPPHSTRAAQVRFPAQATGTATLTEVEADCPARGRERGPGGAPPSPRFTPGPAPAPGPAGCALCGCENPERRIGARSQPTPPRSGSRAGHAQCGRRAAVRQLGSSRSSAVGARTPAAASRRRPPPPDSGKLRGVPGARPGETDTLQTGSNLVPPAVPHPNPNHGGCGRRSAAAAGSPCPLAGDQQPLEGQQRVKSAPSHRERGPLQPPRPLAALLGACPEPPRAPEPRMRHRSPAGV</sequence>
<organism evidence="2 3">
    <name type="scientific">Rangifer tarandus platyrhynchus</name>
    <name type="common">Svalbard reindeer</name>
    <dbReference type="NCBI Taxonomy" id="3082113"/>
    <lineage>
        <taxon>Eukaryota</taxon>
        <taxon>Metazoa</taxon>
        <taxon>Chordata</taxon>
        <taxon>Craniata</taxon>
        <taxon>Vertebrata</taxon>
        <taxon>Euteleostomi</taxon>
        <taxon>Mammalia</taxon>
        <taxon>Eutheria</taxon>
        <taxon>Laurasiatheria</taxon>
        <taxon>Artiodactyla</taxon>
        <taxon>Ruminantia</taxon>
        <taxon>Pecora</taxon>
        <taxon>Cervidae</taxon>
        <taxon>Odocoileinae</taxon>
        <taxon>Rangifer</taxon>
    </lineage>
</organism>
<evidence type="ECO:0000313" key="2">
    <source>
        <dbReference type="EMBL" id="CAI9175261.1"/>
    </source>
</evidence>
<dbReference type="Proteomes" id="UP001176941">
    <property type="component" value="Chromosome 5"/>
</dbReference>
<accession>A0ABN8ZST4</accession>
<protein>
    <submittedName>
        <fullName evidence="2">Uncharacterized protein</fullName>
    </submittedName>
</protein>